<reference evidence="2" key="1">
    <citation type="submission" date="2020-04" db="EMBL/GenBank/DDBJ databases">
        <title>Draft genome resource of the tomato pathogen Pseudocercospora fuligena.</title>
        <authorList>
            <person name="Zaccaron A."/>
        </authorList>
    </citation>
    <scope>NUCLEOTIDE SEQUENCE</scope>
    <source>
        <strain evidence="2">PF001</strain>
    </source>
</reference>
<dbReference type="OrthoDB" id="3649604at2759"/>
<organism evidence="2 3">
    <name type="scientific">Pseudocercospora fuligena</name>
    <dbReference type="NCBI Taxonomy" id="685502"/>
    <lineage>
        <taxon>Eukaryota</taxon>
        <taxon>Fungi</taxon>
        <taxon>Dikarya</taxon>
        <taxon>Ascomycota</taxon>
        <taxon>Pezizomycotina</taxon>
        <taxon>Dothideomycetes</taxon>
        <taxon>Dothideomycetidae</taxon>
        <taxon>Mycosphaerellales</taxon>
        <taxon>Mycosphaerellaceae</taxon>
        <taxon>Pseudocercospora</taxon>
    </lineage>
</organism>
<feature type="region of interest" description="Disordered" evidence="1">
    <location>
        <begin position="1"/>
        <end position="86"/>
    </location>
</feature>
<dbReference type="AlphaFoldDB" id="A0A8H6RJH1"/>
<sequence>MSNETDHFTLRPPQGGRSPCPPDCPRPSSSKDPVCNCHRPPTPRLGDRPSPLIAYAGLRSQRSSSSSPGPAKSPSPDPKMKPRSKTPAIDTISYSERLRKFLLFCVAVELNVEASLEKEEFLTKEELIVFVRLAQFYCAKCQNSNAKNLGRERELQDLFTDAAKEMGLDVRFAYSMLPRFIALMQPPSRGEKIYHRVRPSFWKSTLGQPEGDAEAWKLMTRLDIYECVLPQLMCGRINNPLLKEEFKAKIRNGEGEELSEKVNISIEERMKDAAKDLKLNVEECMERVRHSSSDEKSDSVTGVIDGKMPEDRGIPLPDPDTILPDLTIALDVADFVRKNDTSEVGSSGNETSSNRLIEFCSHAKMRAVWKLVVREHETRSDRRRIRATALTDNIKARGKKTVSWLSWCKAPTPGRLWDHHLCRKKQREARAQAGRETLEKAMECAEADEEQERTATAPEAIAE</sequence>
<gene>
    <name evidence="2" type="ORF">HII31_06638</name>
</gene>
<comment type="caution">
    <text evidence="2">The sequence shown here is derived from an EMBL/GenBank/DDBJ whole genome shotgun (WGS) entry which is preliminary data.</text>
</comment>
<keyword evidence="3" id="KW-1185">Reference proteome</keyword>
<proteinExistence type="predicted"/>
<protein>
    <submittedName>
        <fullName evidence="2">Uncharacterized protein</fullName>
    </submittedName>
</protein>
<feature type="region of interest" description="Disordered" evidence="1">
    <location>
        <begin position="288"/>
        <end position="318"/>
    </location>
</feature>
<feature type="region of interest" description="Disordered" evidence="1">
    <location>
        <begin position="429"/>
        <end position="463"/>
    </location>
</feature>
<name>A0A8H6RJH1_9PEZI</name>
<feature type="compositionally biased region" description="Basic and acidic residues" evidence="1">
    <location>
        <begin position="288"/>
        <end position="298"/>
    </location>
</feature>
<feature type="compositionally biased region" description="Low complexity" evidence="1">
    <location>
        <begin position="60"/>
        <end position="70"/>
    </location>
</feature>
<accession>A0A8H6RJH1</accession>
<evidence type="ECO:0000313" key="3">
    <source>
        <dbReference type="Proteomes" id="UP000660729"/>
    </source>
</evidence>
<evidence type="ECO:0000256" key="1">
    <source>
        <dbReference type="SAM" id="MobiDB-lite"/>
    </source>
</evidence>
<dbReference type="EMBL" id="JABCIY010000151">
    <property type="protein sequence ID" value="KAF7191993.1"/>
    <property type="molecule type" value="Genomic_DNA"/>
</dbReference>
<dbReference type="Proteomes" id="UP000660729">
    <property type="component" value="Unassembled WGS sequence"/>
</dbReference>
<evidence type="ECO:0000313" key="2">
    <source>
        <dbReference type="EMBL" id="KAF7191993.1"/>
    </source>
</evidence>